<dbReference type="Proteomes" id="UP000724874">
    <property type="component" value="Unassembled WGS sequence"/>
</dbReference>
<evidence type="ECO:0000256" key="1">
    <source>
        <dbReference type="SAM" id="MobiDB-lite"/>
    </source>
</evidence>
<dbReference type="AlphaFoldDB" id="A0A9P5NK21"/>
<comment type="caution">
    <text evidence="3">The sequence shown here is derived from an EMBL/GenBank/DDBJ whole genome shotgun (WGS) entry which is preliminary data.</text>
</comment>
<feature type="region of interest" description="Disordered" evidence="1">
    <location>
        <begin position="155"/>
        <end position="179"/>
    </location>
</feature>
<reference evidence="3" key="1">
    <citation type="submission" date="2020-11" db="EMBL/GenBank/DDBJ databases">
        <authorList>
            <consortium name="DOE Joint Genome Institute"/>
            <person name="Ahrendt S."/>
            <person name="Riley R."/>
            <person name="Andreopoulos W."/>
            <person name="LaButti K."/>
            <person name="Pangilinan J."/>
            <person name="Ruiz-duenas F.J."/>
            <person name="Barrasa J.M."/>
            <person name="Sanchez-Garcia M."/>
            <person name="Camarero S."/>
            <person name="Miyauchi S."/>
            <person name="Serrano A."/>
            <person name="Linde D."/>
            <person name="Babiker R."/>
            <person name="Drula E."/>
            <person name="Ayuso-Fernandez I."/>
            <person name="Pacheco R."/>
            <person name="Padilla G."/>
            <person name="Ferreira P."/>
            <person name="Barriuso J."/>
            <person name="Kellner H."/>
            <person name="Castanera R."/>
            <person name="Alfaro M."/>
            <person name="Ramirez L."/>
            <person name="Pisabarro A.G."/>
            <person name="Kuo A."/>
            <person name="Tritt A."/>
            <person name="Lipzen A."/>
            <person name="He G."/>
            <person name="Yan M."/>
            <person name="Ng V."/>
            <person name="Cullen D."/>
            <person name="Martin F."/>
            <person name="Rosso M.-N."/>
            <person name="Henrissat B."/>
            <person name="Hibbett D."/>
            <person name="Martinez A.T."/>
            <person name="Grigoriev I.V."/>
        </authorList>
    </citation>
    <scope>NUCLEOTIDE SEQUENCE</scope>
    <source>
        <strain evidence="3">AH 44721</strain>
    </source>
</reference>
<protein>
    <recommendedName>
        <fullName evidence="2">DUF6532 domain-containing protein</fullName>
    </recommendedName>
</protein>
<feature type="compositionally biased region" description="Acidic residues" evidence="1">
    <location>
        <begin position="84"/>
        <end position="93"/>
    </location>
</feature>
<evidence type="ECO:0000313" key="3">
    <source>
        <dbReference type="EMBL" id="KAF8894374.1"/>
    </source>
</evidence>
<name>A0A9P5NK21_GYMJU</name>
<proteinExistence type="predicted"/>
<dbReference type="Pfam" id="PF20149">
    <property type="entry name" value="DUF6532"/>
    <property type="match status" value="1"/>
</dbReference>
<dbReference type="OrthoDB" id="2790754at2759"/>
<accession>A0A9P5NK21</accession>
<dbReference type="InterPro" id="IPR045341">
    <property type="entry name" value="DUF6532"/>
</dbReference>
<evidence type="ECO:0000313" key="4">
    <source>
        <dbReference type="Proteomes" id="UP000724874"/>
    </source>
</evidence>
<gene>
    <name evidence="3" type="ORF">CPB84DRAFT_1848505</name>
</gene>
<organism evidence="3 4">
    <name type="scientific">Gymnopilus junonius</name>
    <name type="common">Spectacular rustgill mushroom</name>
    <name type="synonym">Gymnopilus spectabilis subsp. junonius</name>
    <dbReference type="NCBI Taxonomy" id="109634"/>
    <lineage>
        <taxon>Eukaryota</taxon>
        <taxon>Fungi</taxon>
        <taxon>Dikarya</taxon>
        <taxon>Basidiomycota</taxon>
        <taxon>Agaricomycotina</taxon>
        <taxon>Agaricomycetes</taxon>
        <taxon>Agaricomycetidae</taxon>
        <taxon>Agaricales</taxon>
        <taxon>Agaricineae</taxon>
        <taxon>Hymenogastraceae</taxon>
        <taxon>Gymnopilus</taxon>
    </lineage>
</organism>
<keyword evidence="4" id="KW-1185">Reference proteome</keyword>
<feature type="compositionally biased region" description="Polar residues" evidence="1">
    <location>
        <begin position="168"/>
        <end position="178"/>
    </location>
</feature>
<feature type="region of interest" description="Disordered" evidence="1">
    <location>
        <begin position="78"/>
        <end position="105"/>
    </location>
</feature>
<evidence type="ECO:0000259" key="2">
    <source>
        <dbReference type="Pfam" id="PF20149"/>
    </source>
</evidence>
<dbReference type="EMBL" id="JADNYJ010000064">
    <property type="protein sequence ID" value="KAF8894374.1"/>
    <property type="molecule type" value="Genomic_DNA"/>
</dbReference>
<sequence length="290" mass="32399">MATYKMVQEKLEAQKKIAKEAQDAAICTQNRELLEAEGFSDEDNAPHCKKKKMMVAVEFSEDEDDIANGLQSIRAAALGQKEQEVDEEDQNIEGEDRAHRSAKKKKETILQTWKGWMLMKTLMKIQHLEKANSQMKFIGVEASGDEVSMMSKASQSKTKSVGCPKTPTMPSSAASNSKVVEKDFTPRTLRLALASKSHTMYGRTGLISSIISKARDKVRAFYCLGGEPEAIKKDVEWLIKDSHFVYGSINLKERTVDPMKPFGVQLIVEIIEGQWFPSTSGSKLDLETTN</sequence>
<feature type="domain" description="DUF6532" evidence="2">
    <location>
        <begin position="208"/>
        <end position="280"/>
    </location>
</feature>